<dbReference type="AlphaFoldDB" id="A0A832QBU4"/>
<evidence type="ECO:0000313" key="5">
    <source>
        <dbReference type="Proteomes" id="UP000576550"/>
    </source>
</evidence>
<comment type="caution">
    <text evidence="4">The sequence shown here is derived from an EMBL/GenBank/DDBJ whole genome shotgun (WGS) entry which is preliminary data.</text>
</comment>
<dbReference type="EMBL" id="DUTP01000001">
    <property type="protein sequence ID" value="HHX99110.1"/>
    <property type="molecule type" value="Genomic_DNA"/>
</dbReference>
<keyword evidence="3" id="KW-1133">Transmembrane helix</keyword>
<organism evidence="4 5">
    <name type="scientific">Candidatus Dojkabacteria bacterium</name>
    <dbReference type="NCBI Taxonomy" id="2099670"/>
    <lineage>
        <taxon>Bacteria</taxon>
        <taxon>Candidatus Dojkabacteria</taxon>
    </lineage>
</organism>
<feature type="region of interest" description="Disordered" evidence="2">
    <location>
        <begin position="176"/>
        <end position="203"/>
    </location>
</feature>
<evidence type="ECO:0000313" key="4">
    <source>
        <dbReference type="EMBL" id="HHX99110.1"/>
    </source>
</evidence>
<feature type="transmembrane region" description="Helical" evidence="3">
    <location>
        <begin position="118"/>
        <end position="135"/>
    </location>
</feature>
<keyword evidence="3" id="KW-0472">Membrane</keyword>
<feature type="coiled-coil region" evidence="1">
    <location>
        <begin position="23"/>
        <end position="90"/>
    </location>
</feature>
<proteinExistence type="predicted"/>
<gene>
    <name evidence="4" type="ORF">GX533_00260</name>
</gene>
<name>A0A832QBU4_9BACT</name>
<keyword evidence="3" id="KW-0812">Transmembrane</keyword>
<sequence length="338" mass="37551">MHSIWNQKYFYKGEKLMSTIVTQTLQNANIEALKNALEKARADAKNIRASLKDAKTRQNDFEVQMFQTALDAKEKDIKDLEKTLQAFKAAETTTPKASLKTKLQKMVRNINWKTVKNFFLFLLFCGAIALGIHWWKQAQEAKSTSQAALVQQCESKGGSFTNGMCTIYEKAEQTDINKDGQTTQQQPNTSINSAGTNPEGANVQPGPVVITVTNPDDPNNPEQKKINYGTYVAKYNRYSGIWDIALDEDYLVGVADKNLADIKREGAIITFTMPADGWINNSAGLYLTVGGVEWDFGNYAEGVDGMKVENMISKGTPIVIAYQPNNISAGFSLKFKNN</sequence>
<feature type="compositionally biased region" description="Polar residues" evidence="2">
    <location>
        <begin position="179"/>
        <end position="196"/>
    </location>
</feature>
<accession>A0A832QBU4</accession>
<keyword evidence="1" id="KW-0175">Coiled coil</keyword>
<reference evidence="4 5" key="1">
    <citation type="journal article" date="2020" name="Biotechnol. Biofuels">
        <title>New insights from the biogas microbiome by comprehensive genome-resolved metagenomics of nearly 1600 species originating from multiple anaerobic digesters.</title>
        <authorList>
            <person name="Campanaro S."/>
            <person name="Treu L."/>
            <person name="Rodriguez-R L.M."/>
            <person name="Kovalovszki A."/>
            <person name="Ziels R.M."/>
            <person name="Maus I."/>
            <person name="Zhu X."/>
            <person name="Kougias P.G."/>
            <person name="Basile A."/>
            <person name="Luo G."/>
            <person name="Schluter A."/>
            <person name="Konstantinidis K.T."/>
            <person name="Angelidaki I."/>
        </authorList>
    </citation>
    <scope>NUCLEOTIDE SEQUENCE [LARGE SCALE GENOMIC DNA]</scope>
    <source>
        <strain evidence="4">AS05jafATM_89</strain>
    </source>
</reference>
<evidence type="ECO:0000256" key="3">
    <source>
        <dbReference type="SAM" id="Phobius"/>
    </source>
</evidence>
<dbReference type="Proteomes" id="UP000576550">
    <property type="component" value="Unassembled WGS sequence"/>
</dbReference>
<evidence type="ECO:0000256" key="2">
    <source>
        <dbReference type="SAM" id="MobiDB-lite"/>
    </source>
</evidence>
<protein>
    <submittedName>
        <fullName evidence="4">Uncharacterized protein</fullName>
    </submittedName>
</protein>
<evidence type="ECO:0000256" key="1">
    <source>
        <dbReference type="SAM" id="Coils"/>
    </source>
</evidence>